<organism evidence="2 3">
    <name type="scientific">Ilyodon furcidens</name>
    <name type="common">goldbreast splitfin</name>
    <dbReference type="NCBI Taxonomy" id="33524"/>
    <lineage>
        <taxon>Eukaryota</taxon>
        <taxon>Metazoa</taxon>
        <taxon>Chordata</taxon>
        <taxon>Craniata</taxon>
        <taxon>Vertebrata</taxon>
        <taxon>Euteleostomi</taxon>
        <taxon>Actinopterygii</taxon>
        <taxon>Neopterygii</taxon>
        <taxon>Teleostei</taxon>
        <taxon>Neoteleostei</taxon>
        <taxon>Acanthomorphata</taxon>
        <taxon>Ovalentaria</taxon>
        <taxon>Atherinomorphae</taxon>
        <taxon>Cyprinodontiformes</taxon>
        <taxon>Goodeidae</taxon>
        <taxon>Ilyodon</taxon>
    </lineage>
</organism>
<evidence type="ECO:0000313" key="3">
    <source>
        <dbReference type="Proteomes" id="UP001482620"/>
    </source>
</evidence>
<comment type="caution">
    <text evidence="2">The sequence shown here is derived from an EMBL/GenBank/DDBJ whole genome shotgun (WGS) entry which is preliminary data.</text>
</comment>
<gene>
    <name evidence="2" type="ORF">ILYODFUR_038973</name>
</gene>
<accession>A0ABV0TEQ9</accession>
<proteinExistence type="predicted"/>
<protein>
    <submittedName>
        <fullName evidence="2">Uncharacterized protein</fullName>
    </submittedName>
</protein>
<evidence type="ECO:0000313" key="2">
    <source>
        <dbReference type="EMBL" id="MEQ2231378.1"/>
    </source>
</evidence>
<reference evidence="2 3" key="1">
    <citation type="submission" date="2021-06" db="EMBL/GenBank/DDBJ databases">
        <authorList>
            <person name="Palmer J.M."/>
        </authorList>
    </citation>
    <scope>NUCLEOTIDE SEQUENCE [LARGE SCALE GENOMIC DNA]</scope>
    <source>
        <strain evidence="3">if_2019</strain>
        <tissue evidence="2">Muscle</tissue>
    </source>
</reference>
<name>A0ABV0TEQ9_9TELE</name>
<feature type="region of interest" description="Disordered" evidence="1">
    <location>
        <begin position="130"/>
        <end position="149"/>
    </location>
</feature>
<keyword evidence="3" id="KW-1185">Reference proteome</keyword>
<sequence length="160" mass="17740">MRRTSMRLVPSVSGSFTLAECWRSPKHVCSVVSFVARPWRGGLNSSRRCWDRLLSHGETHCSPRRETQFRQILTRMALWVEVPASSWADHMEYVDGLADKAGARSQLQLEPLQREDDVLGIGLDVHGLSDDEDESLPSQAAGAAPADLGNMSFFSLPPCS</sequence>
<evidence type="ECO:0000256" key="1">
    <source>
        <dbReference type="SAM" id="MobiDB-lite"/>
    </source>
</evidence>
<dbReference type="EMBL" id="JAHRIQ010033848">
    <property type="protein sequence ID" value="MEQ2231378.1"/>
    <property type="molecule type" value="Genomic_DNA"/>
</dbReference>
<dbReference type="Proteomes" id="UP001482620">
    <property type="component" value="Unassembled WGS sequence"/>
</dbReference>